<dbReference type="SUPFAM" id="SSF116734">
    <property type="entry name" value="DNA methylase specificity domain"/>
    <property type="match status" value="2"/>
</dbReference>
<dbReference type="RefSeq" id="WP_188088516.1">
    <property type="nucleotide sequence ID" value="NZ_JACVFC010000001.1"/>
</dbReference>
<keyword evidence="5" id="KW-0255">Endonuclease</keyword>
<dbReference type="PANTHER" id="PTHR30408:SF12">
    <property type="entry name" value="TYPE I RESTRICTION ENZYME MJAVIII SPECIFICITY SUBUNIT"/>
    <property type="match status" value="1"/>
</dbReference>
<evidence type="ECO:0000259" key="4">
    <source>
        <dbReference type="Pfam" id="PF01420"/>
    </source>
</evidence>
<gene>
    <name evidence="5" type="ORF">ICL07_14000</name>
</gene>
<comment type="caution">
    <text evidence="5">The sequence shown here is derived from an EMBL/GenBank/DDBJ whole genome shotgun (WGS) entry which is preliminary data.</text>
</comment>
<keyword evidence="2" id="KW-0680">Restriction system</keyword>
<protein>
    <submittedName>
        <fullName evidence="5">Restriction endonuclease subunit S</fullName>
    </submittedName>
</protein>
<proteinExistence type="inferred from homology"/>
<dbReference type="Gene3D" id="3.90.220.20">
    <property type="entry name" value="DNA methylase specificity domains"/>
    <property type="match status" value="2"/>
</dbReference>
<feature type="domain" description="Type I restriction modification DNA specificity" evidence="4">
    <location>
        <begin position="26"/>
        <end position="178"/>
    </location>
</feature>
<keyword evidence="5" id="KW-0378">Hydrolase</keyword>
<accession>A0ABR7TPQ4</accession>
<evidence type="ECO:0000313" key="6">
    <source>
        <dbReference type="Proteomes" id="UP000659124"/>
    </source>
</evidence>
<keyword evidence="5" id="KW-0540">Nuclease</keyword>
<sequence length="638" mass="72845">MNKWRIDKLSTLCTRIGDGLHGTPQYSENTGFYFINGNNLNGGRIIINSDTKEVSEDEYKSNFIPLNENSLLLGINGTIGNMAFYRGERIMLGKSSAYLNFTTSINKFYYYYFQLPGVQKYFYDVATGSTIKNLSLKSLQDFKVPIPNDVEFKKIVAVLSAFDDKIELNNKINAELEQMAKTLYDYWFVQFDFPNAKGKPYKSSGGKMVCNEVLRREVPEGWQHELINDLGTIVGGGTPSRSIEEYFTSNGIAWITPKDLSLNNGNKFITKGDLDITEKGFMAASLNLLPAKSVLMSSRAPIGYLAVNTVDCTTNQGFKSIVCNKTYSHEYVYYVLKNYMPTIEANATGSTFKEISAGVFKSIKIIKPKYEIVEKFIEQVKPIFDKQDNLEKQNHQLANLRDWLLPMLMNGQVKVIGNTHSHGQDLLMATRPEAALGKVVQLNIPTNRKTFAKQVLAGKIISRFKNDANFTDIKFQKIQFLAEHIVEADLNLNYYYQAAGPYDNVFMHTIYNDLKKNKWYECKDRKFAALEKQGKIEKYYQNYFGPATGQLDKLFRLLSGATEAKSEIIATIYAVWNNFIIEGKPIVEDELIQSFYNWSERKHQYTRAQVLEGLQWLREYKLEPTGFGKLIKKAKSKK</sequence>
<keyword evidence="6" id="KW-1185">Reference proteome</keyword>
<comment type="similarity">
    <text evidence="1">Belongs to the type-I restriction system S methylase family.</text>
</comment>
<dbReference type="InterPro" id="IPR000055">
    <property type="entry name" value="Restrct_endonuc_typeI_TRD"/>
</dbReference>
<evidence type="ECO:0000256" key="1">
    <source>
        <dbReference type="ARBA" id="ARBA00010923"/>
    </source>
</evidence>
<keyword evidence="3" id="KW-0238">DNA-binding</keyword>
<name>A0ABR7TPQ4_9BACT</name>
<reference evidence="5 6" key="1">
    <citation type="submission" date="2020-09" db="EMBL/GenBank/DDBJ databases">
        <title>Genome sequences of type strains of Chitinophaga qingshengii and Chitinophaga varians.</title>
        <authorList>
            <person name="Kittiwongwattana C."/>
        </authorList>
    </citation>
    <scope>NUCLEOTIDE SEQUENCE [LARGE SCALE GENOMIC DNA]</scope>
    <source>
        <strain evidence="5 6">JCM 30026</strain>
    </source>
</reference>
<dbReference type="GO" id="GO:0004519">
    <property type="term" value="F:endonuclease activity"/>
    <property type="evidence" value="ECO:0007669"/>
    <property type="project" value="UniProtKB-KW"/>
</dbReference>
<dbReference type="Gene3D" id="1.10.287.1120">
    <property type="entry name" value="Bipartite methylase S protein"/>
    <property type="match status" value="1"/>
</dbReference>
<dbReference type="Pfam" id="PF01420">
    <property type="entry name" value="Methylase_S"/>
    <property type="match status" value="2"/>
</dbReference>
<dbReference type="PANTHER" id="PTHR30408">
    <property type="entry name" value="TYPE-1 RESTRICTION ENZYME ECOKI SPECIFICITY PROTEIN"/>
    <property type="match status" value="1"/>
</dbReference>
<dbReference type="InterPro" id="IPR052021">
    <property type="entry name" value="Type-I_RS_S_subunit"/>
</dbReference>
<evidence type="ECO:0000256" key="2">
    <source>
        <dbReference type="ARBA" id="ARBA00022747"/>
    </source>
</evidence>
<dbReference type="CDD" id="cd17273">
    <property type="entry name" value="RMtype1_S_EcoJA69PI-TRD1-CR1_like"/>
    <property type="match status" value="1"/>
</dbReference>
<organism evidence="5 6">
    <name type="scientific">Chitinophaga qingshengii</name>
    <dbReference type="NCBI Taxonomy" id="1569794"/>
    <lineage>
        <taxon>Bacteria</taxon>
        <taxon>Pseudomonadati</taxon>
        <taxon>Bacteroidota</taxon>
        <taxon>Chitinophagia</taxon>
        <taxon>Chitinophagales</taxon>
        <taxon>Chitinophagaceae</taxon>
        <taxon>Chitinophaga</taxon>
    </lineage>
</organism>
<evidence type="ECO:0000313" key="5">
    <source>
        <dbReference type="EMBL" id="MBC9931496.1"/>
    </source>
</evidence>
<evidence type="ECO:0000256" key="3">
    <source>
        <dbReference type="ARBA" id="ARBA00023125"/>
    </source>
</evidence>
<dbReference type="InterPro" id="IPR044946">
    <property type="entry name" value="Restrct_endonuc_typeI_TRD_sf"/>
</dbReference>
<dbReference type="EMBL" id="JACVFC010000001">
    <property type="protein sequence ID" value="MBC9931496.1"/>
    <property type="molecule type" value="Genomic_DNA"/>
</dbReference>
<dbReference type="Proteomes" id="UP000659124">
    <property type="component" value="Unassembled WGS sequence"/>
</dbReference>
<feature type="domain" description="Type I restriction modification DNA specificity" evidence="4">
    <location>
        <begin position="219"/>
        <end position="393"/>
    </location>
</feature>